<organism evidence="2">
    <name type="scientific">Deinococcus sp. VB142</name>
    <dbReference type="NCBI Taxonomy" id="3112952"/>
    <lineage>
        <taxon>Bacteria</taxon>
        <taxon>Thermotogati</taxon>
        <taxon>Deinococcota</taxon>
        <taxon>Deinococci</taxon>
        <taxon>Deinococcales</taxon>
        <taxon>Deinococcaceae</taxon>
        <taxon>Deinococcus</taxon>
    </lineage>
</organism>
<protein>
    <submittedName>
        <fullName evidence="2">Helix-turn-helix domain-containing protein</fullName>
    </submittedName>
</protein>
<dbReference type="AlphaFoldDB" id="A0AAU6Q048"/>
<evidence type="ECO:0000313" key="2">
    <source>
        <dbReference type="EMBL" id="WYF43727.1"/>
    </source>
</evidence>
<dbReference type="EMBL" id="CP149782">
    <property type="protein sequence ID" value="WYF43727.1"/>
    <property type="molecule type" value="Genomic_DNA"/>
</dbReference>
<dbReference type="CDD" id="cd00093">
    <property type="entry name" value="HTH_XRE"/>
    <property type="match status" value="1"/>
</dbReference>
<reference evidence="2" key="1">
    <citation type="submission" date="2024-03" db="EMBL/GenBank/DDBJ databases">
        <title>Deinococcus weizhi sp. nov., isolated from human skin.</title>
        <authorList>
            <person name="Wei Z."/>
            <person name="Tian F."/>
            <person name="Yang C."/>
            <person name="Xin L.T."/>
            <person name="Wen Z.J."/>
            <person name="Lan K.C."/>
            <person name="Yu L."/>
            <person name="Zhe W."/>
            <person name="Dan F.D."/>
            <person name="Jun W."/>
            <person name="Rui Z."/>
            <person name="Yong X.J."/>
            <person name="Ting Y."/>
            <person name="Wei X."/>
            <person name="Xu Z.G."/>
            <person name="Xin Z."/>
            <person name="Dong F.G."/>
            <person name="Ni X.M."/>
            <person name="Zheng M.G."/>
            <person name="Chun Y."/>
            <person name="Qian W.X."/>
        </authorList>
    </citation>
    <scope>NUCLEOTIDE SEQUENCE</scope>
    <source>
        <strain evidence="2">VB142</strain>
    </source>
</reference>
<dbReference type="Pfam" id="PF13443">
    <property type="entry name" value="HTH_26"/>
    <property type="match status" value="1"/>
</dbReference>
<feature type="domain" description="HTH cro/C1-type" evidence="1">
    <location>
        <begin position="10"/>
        <end position="62"/>
    </location>
</feature>
<sequence>MTQIRVLLPQLLAQRRVNRRQLAEAAGLRYGTLSDVYNGKHRPSLETLESVISGLEKLTGERVELTELLEVSRPVFGGPLKKFTGFVRPNAPKVDVPSEVLISEMRGER</sequence>
<dbReference type="InterPro" id="IPR001387">
    <property type="entry name" value="Cro/C1-type_HTH"/>
</dbReference>
<dbReference type="SUPFAM" id="SSF47413">
    <property type="entry name" value="lambda repressor-like DNA-binding domains"/>
    <property type="match status" value="1"/>
</dbReference>
<dbReference type="Gene3D" id="1.10.260.40">
    <property type="entry name" value="lambda repressor-like DNA-binding domains"/>
    <property type="match status" value="1"/>
</dbReference>
<dbReference type="SMART" id="SM00530">
    <property type="entry name" value="HTH_XRE"/>
    <property type="match status" value="1"/>
</dbReference>
<proteinExistence type="predicted"/>
<gene>
    <name evidence="2" type="ORF">WDJ50_09895</name>
</gene>
<evidence type="ECO:0000259" key="1">
    <source>
        <dbReference type="PROSITE" id="PS50943"/>
    </source>
</evidence>
<dbReference type="GO" id="GO:0003677">
    <property type="term" value="F:DNA binding"/>
    <property type="evidence" value="ECO:0007669"/>
    <property type="project" value="InterPro"/>
</dbReference>
<dbReference type="RefSeq" id="WP_339094654.1">
    <property type="nucleotide sequence ID" value="NZ_CP149782.1"/>
</dbReference>
<accession>A0AAU6Q048</accession>
<dbReference type="InterPro" id="IPR010982">
    <property type="entry name" value="Lambda_DNA-bd_dom_sf"/>
</dbReference>
<dbReference type="PROSITE" id="PS50943">
    <property type="entry name" value="HTH_CROC1"/>
    <property type="match status" value="1"/>
</dbReference>
<name>A0AAU6Q048_9DEIO</name>